<dbReference type="InterPro" id="IPR036890">
    <property type="entry name" value="HATPase_C_sf"/>
</dbReference>
<evidence type="ECO:0000256" key="3">
    <source>
        <dbReference type="ARBA" id="ARBA00022553"/>
    </source>
</evidence>
<keyword evidence="9" id="KW-0812">Transmembrane</keyword>
<dbReference type="eggNOG" id="COG5002">
    <property type="taxonomic scope" value="Bacteria"/>
</dbReference>
<dbReference type="InterPro" id="IPR003594">
    <property type="entry name" value="HATPase_dom"/>
</dbReference>
<dbReference type="GO" id="GO:0000155">
    <property type="term" value="F:phosphorelay sensor kinase activity"/>
    <property type="evidence" value="ECO:0007669"/>
    <property type="project" value="TreeGrafter"/>
</dbReference>
<evidence type="ECO:0000256" key="6">
    <source>
        <dbReference type="ARBA" id="ARBA00023012"/>
    </source>
</evidence>
<dbReference type="SUPFAM" id="SSF55874">
    <property type="entry name" value="ATPase domain of HSP90 chaperone/DNA topoisomerase II/histidine kinase"/>
    <property type="match status" value="1"/>
</dbReference>
<name>A0A087E0M5_9BIFI</name>
<dbReference type="PANTHER" id="PTHR45453:SF1">
    <property type="entry name" value="PHOSPHATE REGULON SENSOR PROTEIN PHOR"/>
    <property type="match status" value="1"/>
</dbReference>
<dbReference type="InterPro" id="IPR004358">
    <property type="entry name" value="Sig_transdc_His_kin-like_C"/>
</dbReference>
<dbReference type="OrthoDB" id="9813151at2"/>
<evidence type="ECO:0000256" key="5">
    <source>
        <dbReference type="ARBA" id="ARBA00022777"/>
    </source>
</evidence>
<dbReference type="SMART" id="SM00387">
    <property type="entry name" value="HATPase_c"/>
    <property type="match status" value="1"/>
</dbReference>
<evidence type="ECO:0000256" key="2">
    <source>
        <dbReference type="ARBA" id="ARBA00012438"/>
    </source>
</evidence>
<dbReference type="EMBL" id="JGZP01000002">
    <property type="protein sequence ID" value="KFJ01326.1"/>
    <property type="molecule type" value="Genomic_DNA"/>
</dbReference>
<dbReference type="CDD" id="cd00075">
    <property type="entry name" value="HATPase"/>
    <property type="match status" value="1"/>
</dbReference>
<proteinExistence type="predicted"/>
<keyword evidence="4 11" id="KW-0808">Transferase</keyword>
<dbReference type="STRING" id="762211.BSTEL_1455"/>
<feature type="region of interest" description="Disordered" evidence="8">
    <location>
        <begin position="143"/>
        <end position="168"/>
    </location>
</feature>
<dbReference type="InterPro" id="IPR050351">
    <property type="entry name" value="BphY/WalK/GraS-like"/>
</dbReference>
<dbReference type="RefSeq" id="WP_034525881.1">
    <property type="nucleotide sequence ID" value="NZ_JGZP01000002.1"/>
</dbReference>
<accession>A0A087E0M5</accession>
<dbReference type="InterPro" id="IPR005467">
    <property type="entry name" value="His_kinase_dom"/>
</dbReference>
<dbReference type="AlphaFoldDB" id="A0A087E0M5"/>
<keyword evidence="3" id="KW-0597">Phosphoprotein</keyword>
<dbReference type="PRINTS" id="PR00344">
    <property type="entry name" value="BCTRLSENSOR"/>
</dbReference>
<dbReference type="GO" id="GO:0005886">
    <property type="term" value="C:plasma membrane"/>
    <property type="evidence" value="ECO:0007669"/>
    <property type="project" value="TreeGrafter"/>
</dbReference>
<dbReference type="Gene3D" id="3.30.565.10">
    <property type="entry name" value="Histidine kinase-like ATPase, C-terminal domain"/>
    <property type="match status" value="1"/>
</dbReference>
<keyword evidence="12" id="KW-1185">Reference proteome</keyword>
<dbReference type="GO" id="GO:0016036">
    <property type="term" value="P:cellular response to phosphate starvation"/>
    <property type="evidence" value="ECO:0007669"/>
    <property type="project" value="TreeGrafter"/>
</dbReference>
<comment type="catalytic activity">
    <reaction evidence="1">
        <text>ATP + protein L-histidine = ADP + protein N-phospho-L-histidine.</text>
        <dbReference type="EC" id="2.7.13.3"/>
    </reaction>
</comment>
<evidence type="ECO:0000256" key="4">
    <source>
        <dbReference type="ARBA" id="ARBA00022679"/>
    </source>
</evidence>
<dbReference type="EC" id="2.7.13.3" evidence="2"/>
<evidence type="ECO:0000256" key="1">
    <source>
        <dbReference type="ARBA" id="ARBA00000085"/>
    </source>
</evidence>
<keyword evidence="9" id="KW-0472">Membrane</keyword>
<organism evidence="11 12">
    <name type="scientific">Bifidobacterium stellenboschense</name>
    <dbReference type="NCBI Taxonomy" id="762211"/>
    <lineage>
        <taxon>Bacteria</taxon>
        <taxon>Bacillati</taxon>
        <taxon>Actinomycetota</taxon>
        <taxon>Actinomycetes</taxon>
        <taxon>Bifidobacteriales</taxon>
        <taxon>Bifidobacteriaceae</taxon>
        <taxon>Bifidobacterium</taxon>
    </lineage>
</organism>
<dbReference type="Pfam" id="PF02518">
    <property type="entry name" value="HATPase_c"/>
    <property type="match status" value="1"/>
</dbReference>
<dbReference type="FunFam" id="3.30.565.10:FF:000006">
    <property type="entry name" value="Sensor histidine kinase WalK"/>
    <property type="match status" value="1"/>
</dbReference>
<dbReference type="PROSITE" id="PS50109">
    <property type="entry name" value="HIS_KIN"/>
    <property type="match status" value="1"/>
</dbReference>
<dbReference type="PANTHER" id="PTHR45453">
    <property type="entry name" value="PHOSPHATE REGULON SENSOR PROTEIN PHOR"/>
    <property type="match status" value="1"/>
</dbReference>
<evidence type="ECO:0000256" key="9">
    <source>
        <dbReference type="SAM" id="Phobius"/>
    </source>
</evidence>
<protein>
    <recommendedName>
        <fullName evidence="7">Sensor-like histidine kinase SenX3</fullName>
        <ecNumber evidence="2">2.7.13.3</ecNumber>
    </recommendedName>
</protein>
<evidence type="ECO:0000256" key="8">
    <source>
        <dbReference type="SAM" id="MobiDB-lite"/>
    </source>
</evidence>
<evidence type="ECO:0000256" key="7">
    <source>
        <dbReference type="ARBA" id="ARBA00039401"/>
    </source>
</evidence>
<comment type="caution">
    <text evidence="11">The sequence shown here is derived from an EMBL/GenBank/DDBJ whole genome shotgun (WGS) entry which is preliminary data.</text>
</comment>
<dbReference type="GO" id="GO:0004721">
    <property type="term" value="F:phosphoprotein phosphatase activity"/>
    <property type="evidence" value="ECO:0007669"/>
    <property type="project" value="TreeGrafter"/>
</dbReference>
<dbReference type="Proteomes" id="UP000029004">
    <property type="component" value="Unassembled WGS sequence"/>
</dbReference>
<evidence type="ECO:0000259" key="10">
    <source>
        <dbReference type="PROSITE" id="PS50109"/>
    </source>
</evidence>
<evidence type="ECO:0000313" key="11">
    <source>
        <dbReference type="EMBL" id="KFJ01326.1"/>
    </source>
</evidence>
<gene>
    <name evidence="11" type="ORF">BSTEL_1455</name>
</gene>
<reference evidence="11 12" key="1">
    <citation type="submission" date="2014-03" db="EMBL/GenBank/DDBJ databases">
        <title>Genomics of Bifidobacteria.</title>
        <authorList>
            <person name="Ventura M."/>
            <person name="Milani C."/>
            <person name="Lugli G.A."/>
        </authorList>
    </citation>
    <scope>NUCLEOTIDE SEQUENCE [LARGE SCALE GENOMIC DNA]</scope>
    <source>
        <strain evidence="11 12">DSM 23968</strain>
    </source>
</reference>
<feature type="domain" description="Histidine kinase" evidence="10">
    <location>
        <begin position="211"/>
        <end position="432"/>
    </location>
</feature>
<sequence length="432" mass="46776">MYDSPLPSILVSSVFGVMGLAIALAVLLFIIDHVEPIVERLLGGASFTEWLGNLIGRKTRGLRRRRDDDDGDAGLDASAESLLSILPSASLIVDRDGDVVRANPQSYRLGIVRDDSIVNEKVLETVREVFATGGRQRFDLETETPERFVTASDDDTQSGAGVSPGARPGVRRPNWLKVTVGRVDERHVVVLIDDVSETVRFAQIRDSFIINVSEQLLGPTEALGRLADDLEAGGGNVPDRARIEADAREVRTTSNHLNHMVSDLLLLIKAQEPIVPSAANRLNVMDEVRAVKASLAQRIADFGVDVNVEGDDSLVVNGDSGQIRTALTKLVENAIEYSEPGGYVGVSVEADEMRRHAVIRVIDQGKGIAKREQSRIFERFYRGADQSARTADGVGLGLSIVKHVALTHHGTVAVWSAPGQGSTFTLTLPIAR</sequence>
<keyword evidence="9" id="KW-1133">Transmembrane helix</keyword>
<feature type="transmembrane region" description="Helical" evidence="9">
    <location>
        <begin position="9"/>
        <end position="31"/>
    </location>
</feature>
<evidence type="ECO:0000313" key="12">
    <source>
        <dbReference type="Proteomes" id="UP000029004"/>
    </source>
</evidence>
<keyword evidence="5" id="KW-0418">Kinase</keyword>
<keyword evidence="6" id="KW-0902">Two-component regulatory system</keyword>